<evidence type="ECO:0000313" key="1">
    <source>
        <dbReference type="EMBL" id="EAT40393.1"/>
    </source>
</evidence>
<reference evidence="1" key="2">
    <citation type="journal article" date="2007" name="Science">
        <title>Genome sequence of Aedes aegypti, a major arbovirus vector.</title>
        <authorList>
            <person name="Nene V."/>
            <person name="Wortman J.R."/>
            <person name="Lawson D."/>
            <person name="Haas B."/>
            <person name="Kodira C."/>
            <person name="Tu Z.J."/>
            <person name="Loftus B."/>
            <person name="Xi Z."/>
            <person name="Megy K."/>
            <person name="Grabherr M."/>
            <person name="Ren Q."/>
            <person name="Zdobnov E.M."/>
            <person name="Lobo N.F."/>
            <person name="Campbell K.S."/>
            <person name="Brown S.E."/>
            <person name="Bonaldo M.F."/>
            <person name="Zhu J."/>
            <person name="Sinkins S.P."/>
            <person name="Hogenkamp D.G."/>
            <person name="Amedeo P."/>
            <person name="Arensburger P."/>
            <person name="Atkinson P.W."/>
            <person name="Bidwell S."/>
            <person name="Biedler J."/>
            <person name="Birney E."/>
            <person name="Bruggner R.V."/>
            <person name="Costas J."/>
            <person name="Coy M.R."/>
            <person name="Crabtree J."/>
            <person name="Crawford M."/>
            <person name="Debruyn B."/>
            <person name="Decaprio D."/>
            <person name="Eiglmeier K."/>
            <person name="Eisenstadt E."/>
            <person name="El-Dorry H."/>
            <person name="Gelbart W.M."/>
            <person name="Gomes S.L."/>
            <person name="Hammond M."/>
            <person name="Hannick L.I."/>
            <person name="Hogan J.R."/>
            <person name="Holmes M.H."/>
            <person name="Jaffe D."/>
            <person name="Johnston J.S."/>
            <person name="Kennedy R.C."/>
            <person name="Koo H."/>
            <person name="Kravitz S."/>
            <person name="Kriventseva E.V."/>
            <person name="Kulp D."/>
            <person name="Labutti K."/>
            <person name="Lee E."/>
            <person name="Li S."/>
            <person name="Lovin D.D."/>
            <person name="Mao C."/>
            <person name="Mauceli E."/>
            <person name="Menck C.F."/>
            <person name="Miller J.R."/>
            <person name="Montgomery P."/>
            <person name="Mori A."/>
            <person name="Nascimento A.L."/>
            <person name="Naveira H.F."/>
            <person name="Nusbaum C."/>
            <person name="O'leary S."/>
            <person name="Orvis J."/>
            <person name="Pertea M."/>
            <person name="Quesneville H."/>
            <person name="Reidenbach K.R."/>
            <person name="Rogers Y.H."/>
            <person name="Roth C.W."/>
            <person name="Schneider J.R."/>
            <person name="Schatz M."/>
            <person name="Shumway M."/>
            <person name="Stanke M."/>
            <person name="Stinson E.O."/>
            <person name="Tubio J.M."/>
            <person name="Vanzee J.P."/>
            <person name="Verjovski-Almeida S."/>
            <person name="Werner D."/>
            <person name="White O."/>
            <person name="Wyder S."/>
            <person name="Zeng Q."/>
            <person name="Zhao Q."/>
            <person name="Zhao Y."/>
            <person name="Hill C.A."/>
            <person name="Raikhel A.S."/>
            <person name="Soares M.B."/>
            <person name="Knudson D.L."/>
            <person name="Lee N.H."/>
            <person name="Galagan J."/>
            <person name="Salzberg S.L."/>
            <person name="Paulsen I.T."/>
            <person name="Dimopoulos G."/>
            <person name="Collins F.H."/>
            <person name="Birren B."/>
            <person name="Fraser-Liggett C.M."/>
            <person name="Severson D.W."/>
        </authorList>
    </citation>
    <scope>NUCLEOTIDE SEQUENCE [LARGE SCALE GENOMIC DNA]</scope>
    <source>
        <strain evidence="1">Liverpool</strain>
    </source>
</reference>
<gene>
    <name evidence="1" type="ORF">AaeL_AAEL007870</name>
</gene>
<organism evidence="1 2">
    <name type="scientific">Aedes aegypti</name>
    <name type="common">Yellowfever mosquito</name>
    <name type="synonym">Culex aegypti</name>
    <dbReference type="NCBI Taxonomy" id="7159"/>
    <lineage>
        <taxon>Eukaryota</taxon>
        <taxon>Metazoa</taxon>
        <taxon>Ecdysozoa</taxon>
        <taxon>Arthropoda</taxon>
        <taxon>Hexapoda</taxon>
        <taxon>Insecta</taxon>
        <taxon>Pterygota</taxon>
        <taxon>Neoptera</taxon>
        <taxon>Endopterygota</taxon>
        <taxon>Diptera</taxon>
        <taxon>Nematocera</taxon>
        <taxon>Culicoidea</taxon>
        <taxon>Culicidae</taxon>
        <taxon>Culicinae</taxon>
        <taxon>Aedini</taxon>
        <taxon>Aedes</taxon>
        <taxon>Stegomyia</taxon>
    </lineage>
</organism>
<sequence length="121" mass="13267">MCHGGFRVRSRLHLFALFADENLFLEAKPTSIYNGQASAPAMIPSGIHSGCEFPKTKWKTNPLDGCLGSSSGCFIGRRAGSVPQEIYYTSGQLLANSQGEQSTYLFTEGAEWKWQILMIGT</sequence>
<reference evidence="1" key="1">
    <citation type="submission" date="2005-10" db="EMBL/GenBank/DDBJ databases">
        <authorList>
            <person name="Loftus B.J."/>
            <person name="Nene V.M."/>
            <person name="Hannick L.I."/>
            <person name="Bidwell S."/>
            <person name="Haas B."/>
            <person name="Amedeo P."/>
            <person name="Orvis J."/>
            <person name="Wortman J.R."/>
            <person name="White O.R."/>
            <person name="Salzberg S."/>
            <person name="Shumway M."/>
            <person name="Koo H."/>
            <person name="Zhao Y."/>
            <person name="Holmes M."/>
            <person name="Miller J."/>
            <person name="Schatz M."/>
            <person name="Pop M."/>
            <person name="Pai G."/>
            <person name="Utterback T."/>
            <person name="Rogers Y.-H."/>
            <person name="Kravitz S."/>
            <person name="Fraser C.M."/>
        </authorList>
    </citation>
    <scope>NUCLEOTIDE SEQUENCE</scope>
    <source>
        <strain evidence="1">Liverpool</strain>
    </source>
</reference>
<reference evidence="1" key="3">
    <citation type="submission" date="2012-09" db="EMBL/GenBank/DDBJ databases">
        <authorList>
            <consortium name="VectorBase"/>
        </authorList>
    </citation>
    <scope>NUCLEOTIDE SEQUENCE</scope>
    <source>
        <strain evidence="1">Liverpool</strain>
    </source>
</reference>
<protein>
    <submittedName>
        <fullName evidence="1">AAEL007870-PA</fullName>
    </submittedName>
</protein>
<dbReference type="Proteomes" id="UP000682892">
    <property type="component" value="Unassembled WGS sequence"/>
</dbReference>
<dbReference type="EMBL" id="CH477472">
    <property type="protein sequence ID" value="EAT40393.1"/>
    <property type="molecule type" value="Genomic_DNA"/>
</dbReference>
<evidence type="ECO:0000313" key="2">
    <source>
        <dbReference type="Proteomes" id="UP000682892"/>
    </source>
</evidence>
<dbReference type="HOGENOM" id="CLU_2039962_0_0_1"/>
<dbReference type="AlphaFoldDB" id="A0A1S4FHS9"/>
<dbReference type="KEGG" id="aag:5569744"/>
<accession>A0A1S4FHS9</accession>
<proteinExistence type="predicted"/>
<name>A0A1S4FHS9_AEDAE</name>